<dbReference type="EMBL" id="FOTW01000030">
    <property type="protein sequence ID" value="SFM74096.1"/>
    <property type="molecule type" value="Genomic_DNA"/>
</dbReference>
<dbReference type="OrthoDB" id="8758863at2"/>
<evidence type="ECO:0000313" key="5">
    <source>
        <dbReference type="Proteomes" id="UP000199470"/>
    </source>
</evidence>
<keyword evidence="5" id="KW-1185">Reference proteome</keyword>
<protein>
    <recommendedName>
        <fullName evidence="3">SH3b domain-containing protein</fullName>
    </recommendedName>
</protein>
<gene>
    <name evidence="4" type="ORF">SAMN02982985_05149</name>
</gene>
<feature type="transmembrane region" description="Helical" evidence="2">
    <location>
        <begin position="14"/>
        <end position="35"/>
    </location>
</feature>
<dbReference type="InterPro" id="IPR003646">
    <property type="entry name" value="SH3-like_bac-type"/>
</dbReference>
<evidence type="ECO:0000259" key="3">
    <source>
        <dbReference type="Pfam" id="PF08239"/>
    </source>
</evidence>
<sequence>MPTALPIDWSYERLYSAGAFALGLLLTLFLAAYLTPRRWWQRPNARALLILVVGAWGFGSLILLATRGGASTPALAAATSTPTPSPSSTTRVAATAPPTTTPAGGPIAGRPFQVHRDLNLRQAAGVQTARLLTVPAGASVTPTGRRDGDWWQVRARVGGEDRVGWANSLWLRSSGE</sequence>
<proteinExistence type="predicted"/>
<feature type="transmembrane region" description="Helical" evidence="2">
    <location>
        <begin position="47"/>
        <end position="65"/>
    </location>
</feature>
<reference evidence="4 5" key="1">
    <citation type="submission" date="2016-10" db="EMBL/GenBank/DDBJ databases">
        <authorList>
            <person name="de Groot N.N."/>
        </authorList>
    </citation>
    <scope>NUCLEOTIDE SEQUENCE [LARGE SCALE GENOMIC DNA]</scope>
    <source>
        <strain evidence="4 5">ATCC 43154</strain>
    </source>
</reference>
<dbReference type="AlphaFoldDB" id="A0A1I4TBP8"/>
<dbReference type="STRING" id="758825.SAMN02982985_05149"/>
<accession>A0A1I4TBP8</accession>
<feature type="domain" description="SH3b" evidence="3">
    <location>
        <begin position="117"/>
        <end position="169"/>
    </location>
</feature>
<keyword evidence="2" id="KW-0812">Transmembrane</keyword>
<dbReference type="Pfam" id="PF08239">
    <property type="entry name" value="SH3_3"/>
    <property type="match status" value="1"/>
</dbReference>
<dbReference type="Gene3D" id="2.30.30.40">
    <property type="entry name" value="SH3 Domains"/>
    <property type="match status" value="1"/>
</dbReference>
<evidence type="ECO:0000256" key="1">
    <source>
        <dbReference type="SAM" id="MobiDB-lite"/>
    </source>
</evidence>
<evidence type="ECO:0000313" key="4">
    <source>
        <dbReference type="EMBL" id="SFM74096.1"/>
    </source>
</evidence>
<dbReference type="Proteomes" id="UP000199470">
    <property type="component" value="Unassembled WGS sequence"/>
</dbReference>
<dbReference type="RefSeq" id="WP_093390555.1">
    <property type="nucleotide sequence ID" value="NZ_FOTW01000030.1"/>
</dbReference>
<keyword evidence="2" id="KW-0472">Membrane</keyword>
<feature type="region of interest" description="Disordered" evidence="1">
    <location>
        <begin position="74"/>
        <end position="108"/>
    </location>
</feature>
<organism evidence="4 5">
    <name type="scientific">Rugamonas rubra</name>
    <dbReference type="NCBI Taxonomy" id="758825"/>
    <lineage>
        <taxon>Bacteria</taxon>
        <taxon>Pseudomonadati</taxon>
        <taxon>Pseudomonadota</taxon>
        <taxon>Betaproteobacteria</taxon>
        <taxon>Burkholderiales</taxon>
        <taxon>Oxalobacteraceae</taxon>
        <taxon>Telluria group</taxon>
        <taxon>Rugamonas</taxon>
    </lineage>
</organism>
<evidence type="ECO:0000256" key="2">
    <source>
        <dbReference type="SAM" id="Phobius"/>
    </source>
</evidence>
<keyword evidence="2" id="KW-1133">Transmembrane helix</keyword>
<name>A0A1I4TBP8_9BURK</name>